<dbReference type="EMBL" id="CP012333">
    <property type="protein sequence ID" value="AKU95627.1"/>
    <property type="molecule type" value="Genomic_DNA"/>
</dbReference>
<keyword evidence="2" id="KW-1185">Reference proteome</keyword>
<organism evidence="1 2">
    <name type="scientific">Labilithrix luteola</name>
    <dbReference type="NCBI Taxonomy" id="1391654"/>
    <lineage>
        <taxon>Bacteria</taxon>
        <taxon>Pseudomonadati</taxon>
        <taxon>Myxococcota</taxon>
        <taxon>Polyangia</taxon>
        <taxon>Polyangiales</taxon>
        <taxon>Labilitrichaceae</taxon>
        <taxon>Labilithrix</taxon>
    </lineage>
</organism>
<proteinExistence type="predicted"/>
<evidence type="ECO:0000313" key="2">
    <source>
        <dbReference type="Proteomes" id="UP000064967"/>
    </source>
</evidence>
<dbReference type="STRING" id="1391654.AKJ09_02291"/>
<name>A0A0K1PQ25_9BACT</name>
<reference evidence="1 2" key="1">
    <citation type="submission" date="2015-08" db="EMBL/GenBank/DDBJ databases">
        <authorList>
            <person name="Babu N.S."/>
            <person name="Beckwith C.J."/>
            <person name="Beseler K.G."/>
            <person name="Brison A."/>
            <person name="Carone J.V."/>
            <person name="Caskin T.P."/>
            <person name="Diamond M."/>
            <person name="Durham M.E."/>
            <person name="Foxe J.M."/>
            <person name="Go M."/>
            <person name="Henderson B.A."/>
            <person name="Jones I.B."/>
            <person name="McGettigan J.A."/>
            <person name="Micheletti S.J."/>
            <person name="Nasrallah M.E."/>
            <person name="Ortiz D."/>
            <person name="Piller C.R."/>
            <person name="Privatt S.R."/>
            <person name="Schneider S.L."/>
            <person name="Sharp S."/>
            <person name="Smith T.C."/>
            <person name="Stanton J.D."/>
            <person name="Ullery H.E."/>
            <person name="Wilson R.J."/>
            <person name="Serrano M.G."/>
            <person name="Buck G."/>
            <person name="Lee V."/>
            <person name="Wang Y."/>
            <person name="Carvalho R."/>
            <person name="Voegtly L."/>
            <person name="Shi R."/>
            <person name="Duckworth R."/>
            <person name="Johnson A."/>
            <person name="Loviza R."/>
            <person name="Walstead R."/>
            <person name="Shah Z."/>
            <person name="Kiflezghi M."/>
            <person name="Wade K."/>
            <person name="Ball S.L."/>
            <person name="Bradley K.W."/>
            <person name="Asai D.J."/>
            <person name="Bowman C.A."/>
            <person name="Russell D.A."/>
            <person name="Pope W.H."/>
            <person name="Jacobs-Sera D."/>
            <person name="Hendrix R.W."/>
            <person name="Hatfull G.F."/>
        </authorList>
    </citation>
    <scope>NUCLEOTIDE SEQUENCE [LARGE SCALE GENOMIC DNA]</scope>
    <source>
        <strain evidence="1 2">DSM 27648</strain>
    </source>
</reference>
<dbReference type="Proteomes" id="UP000064967">
    <property type="component" value="Chromosome"/>
</dbReference>
<dbReference type="KEGG" id="llu:AKJ09_02291"/>
<accession>A0A0K1PQ25</accession>
<evidence type="ECO:0000313" key="1">
    <source>
        <dbReference type="EMBL" id="AKU95627.1"/>
    </source>
</evidence>
<gene>
    <name evidence="1" type="ORF">AKJ09_02291</name>
</gene>
<sequence>MQDRYRPWLVAETATILTQGGSPLAMLQDIRQTGEDSLVAKSKR</sequence>
<protein>
    <submittedName>
        <fullName evidence="1">Uncharacterized protein</fullName>
    </submittedName>
</protein>
<dbReference type="AlphaFoldDB" id="A0A0K1PQ25"/>